<feature type="compositionally biased region" description="Basic and acidic residues" evidence="1">
    <location>
        <begin position="713"/>
        <end position="738"/>
    </location>
</feature>
<evidence type="ECO:0000256" key="1">
    <source>
        <dbReference type="SAM" id="MobiDB-lite"/>
    </source>
</evidence>
<accession>C5L0B9</accession>
<feature type="compositionally biased region" description="Basic residues" evidence="1">
    <location>
        <begin position="586"/>
        <end position="595"/>
    </location>
</feature>
<dbReference type="OrthoDB" id="434159at2759"/>
<dbReference type="AlphaFoldDB" id="C5L0B9"/>
<feature type="region of interest" description="Disordered" evidence="1">
    <location>
        <begin position="230"/>
        <end position="359"/>
    </location>
</feature>
<feature type="compositionally biased region" description="Basic residues" evidence="1">
    <location>
        <begin position="1213"/>
        <end position="1228"/>
    </location>
</feature>
<gene>
    <name evidence="2" type="ORF">Pmar_PMAR018622</name>
</gene>
<proteinExistence type="predicted"/>
<feature type="region of interest" description="Disordered" evidence="1">
    <location>
        <begin position="529"/>
        <end position="788"/>
    </location>
</feature>
<feature type="compositionally biased region" description="Basic and acidic residues" evidence="1">
    <location>
        <begin position="596"/>
        <end position="672"/>
    </location>
</feature>
<feature type="compositionally biased region" description="Basic and acidic residues" evidence="1">
    <location>
        <begin position="1229"/>
        <end position="1242"/>
    </location>
</feature>
<reference evidence="2 3" key="1">
    <citation type="submission" date="2008-07" db="EMBL/GenBank/DDBJ databases">
        <authorList>
            <person name="El-Sayed N."/>
            <person name="Caler E."/>
            <person name="Inman J."/>
            <person name="Amedeo P."/>
            <person name="Hass B."/>
            <person name="Wortman J."/>
        </authorList>
    </citation>
    <scope>NUCLEOTIDE SEQUENCE [LARGE SCALE GENOMIC DNA]</scope>
    <source>
        <strain evidence="3">ATCC 50983 / TXsc</strain>
    </source>
</reference>
<dbReference type="EMBL" id="GG677981">
    <property type="protein sequence ID" value="EER09977.1"/>
    <property type="molecule type" value="Genomic_DNA"/>
</dbReference>
<feature type="compositionally biased region" description="Polar residues" evidence="1">
    <location>
        <begin position="487"/>
        <end position="497"/>
    </location>
</feature>
<keyword evidence="3" id="KW-1185">Reference proteome</keyword>
<dbReference type="GeneID" id="9038162"/>
<protein>
    <submittedName>
        <fullName evidence="2">Uncharacterized protein</fullName>
    </submittedName>
</protein>
<dbReference type="RefSeq" id="XP_002778182.1">
    <property type="nucleotide sequence ID" value="XM_002778136.1"/>
</dbReference>
<feature type="compositionally biased region" description="Polar residues" evidence="1">
    <location>
        <begin position="697"/>
        <end position="707"/>
    </location>
</feature>
<dbReference type="InParanoid" id="C5L0B9"/>
<evidence type="ECO:0000313" key="3">
    <source>
        <dbReference type="Proteomes" id="UP000007800"/>
    </source>
</evidence>
<organism evidence="3">
    <name type="scientific">Perkinsus marinus (strain ATCC 50983 / TXsc)</name>
    <dbReference type="NCBI Taxonomy" id="423536"/>
    <lineage>
        <taxon>Eukaryota</taxon>
        <taxon>Sar</taxon>
        <taxon>Alveolata</taxon>
        <taxon>Perkinsozoa</taxon>
        <taxon>Perkinsea</taxon>
        <taxon>Perkinsida</taxon>
        <taxon>Perkinsidae</taxon>
        <taxon>Perkinsus</taxon>
    </lineage>
</organism>
<feature type="region of interest" description="Disordered" evidence="1">
    <location>
        <begin position="473"/>
        <end position="498"/>
    </location>
</feature>
<name>C5L0B9_PERM5</name>
<evidence type="ECO:0000313" key="2">
    <source>
        <dbReference type="EMBL" id="EER09977.1"/>
    </source>
</evidence>
<feature type="compositionally biased region" description="Polar residues" evidence="1">
    <location>
        <begin position="234"/>
        <end position="243"/>
    </location>
</feature>
<dbReference type="Proteomes" id="UP000007800">
    <property type="component" value="Unassembled WGS sequence"/>
</dbReference>
<sequence>MPSTPPHEPRSGDNLSDDPLGEASFTPQHVICVNPLCRRKWKQLTPKSIPMFCPSCKKASELGLWETWEGVVTDDTFYYNLLKYWYAIYTDIASTLGYAKSTDLNLPQDPTDVTIVNVMDFYYEAFPEHPVPEDVRNWSSMGQRKKQLTGTIIRQCGGLQRHHDMAGRRFYIIDWRGALKIGDHVQFVAFPNPSVDERNKLPHVIKVLDDRVNPPHHRADQGWEAARRYPGEQPQPQVLTSNGTHKKSFDPLYTSAAPSHRDQRQSESGPRGFPQCLSSGLQDNRRPFGGNSNGNATGLNQMASTTDQLHSKSGPARNTVVSSGGHPLRRKSKDTNMRPPADRVTAASASTNGKSPADQMESKFPPMVGSMVAPLPGFDDTNAAWSELARLLSVAANKEVPRTPQAPTLEPKIPEWTTVRAPAPSPALPARPDWIPDTPASPLYLHRDMNFRQAPNPLVQFLQMQAAAGAASQVPSAPPLPYGSGQGDSNSMVSPFTPTGGVPPVSAAAAVGLDGDLAGLAAWGASWPSSGMMKRHSTSQPPTPIQEETTLYGLRDEGTTTTESTVPRGEGRARSPSSDDVVLRPSTRHTRRRSRSRDAGVSRRRSSTEEDDYRRRDKDDYRRRNDDDYRRRDDDDYRRRNDDDYRRRDDDDYRRRDTADHRSRRREDRSDRPAGGGGGSYYDVRSSRDPPDGSSSLHYVNSSSRGSGQDAPRPAKQDETRGRIVDDQALRPREDSLSRHPKPSSQHDPPEDSPDSLPREAKARSVVPPRKGKPVVQFGKAMRPDPRAAADRGNVLELSCDCPRKYVSHVRPLRDPAWLPTVKWGEATFEEHILLKREFAPRAVANARGQATVPPPTVAYGTAVDGSWHETWPSDVDCRIICVLRLPDLVTSDETFLRAAREAIPCHLRARDALQKAVVVRASGLGGSVIPAKCGYLAFRTRRDARECWSLQHLKLYGYICPLITDPTAFRILCQVALVLKLYEGHSIGATTSITTPRLVPESGPSTAPVPSTQVGFTSTKFGGGLSSRKPLSGAVRGADVSNGAAGGSTSRGRFVLRGLKESLQRLKGPPVESCGNFSAAAVRYSRLDQRDGAVVGRSEYVRAETSSDGQSQKLNIGLTNDRNVVVLETNDDSTLVDWRPEWVFRDWAWGCRPISVSLAEKKSAFGEIDPAELSDYSTYSVPDMSVFKPVRSVPLIGGVSPQSKARSAATSRKGKKSKKDKKKKRKTSHELTAKLAAEVKADGSAATKAGERMQVES</sequence>
<feature type="region of interest" description="Disordered" evidence="1">
    <location>
        <begin position="1199"/>
        <end position="1258"/>
    </location>
</feature>
<feature type="compositionally biased region" description="Polar residues" evidence="1">
    <location>
        <begin position="293"/>
        <end position="308"/>
    </location>
</feature>